<gene>
    <name evidence="1" type="ORF">LCGC14_1025920</name>
</gene>
<comment type="caution">
    <text evidence="1">The sequence shown here is derived from an EMBL/GenBank/DDBJ whole genome shotgun (WGS) entry which is preliminary data.</text>
</comment>
<evidence type="ECO:0000313" key="1">
    <source>
        <dbReference type="EMBL" id="KKN11493.1"/>
    </source>
</evidence>
<dbReference type="SUPFAM" id="SSF49373">
    <property type="entry name" value="Invasin/intimin cell-adhesion fragments"/>
    <property type="match status" value="1"/>
</dbReference>
<protein>
    <submittedName>
        <fullName evidence="1">Uncharacterized protein</fullName>
    </submittedName>
</protein>
<dbReference type="Gene3D" id="2.60.40.10">
    <property type="entry name" value="Immunoglobulins"/>
    <property type="match status" value="1"/>
</dbReference>
<dbReference type="InterPro" id="IPR008964">
    <property type="entry name" value="Invasin/intimin_cell_adhesion"/>
</dbReference>
<accession>A0A0F9R1X8</accession>
<proteinExistence type="predicted"/>
<sequence>QLQLLQLTTDVFAQITSGTTLFLGPSTKSGFEGELLRVTASSTNPATKTITLTSDKSVGFVNGVDKVVFSKHIWLFNQNYLQETGTGALYKINLLDGNILSRTKGGAFKDIDATDFVDLTDVFEGSLTSFNLPSYLIFIRTNNLLFIDVFDSQLTTSLSSIQNNLSPSTAEVYPVFDLAIEGDTFFRLQKKFNINGTESSESTYNYQLATFKPFPTAIALSAVPAILPADSNSTSLVTAVVTDQYALPYLQVPAAQITFQTSGGGSNSGLDAPGPKDLSLTATATVTYEAGQDAGLVTISAEVTI</sequence>
<dbReference type="InterPro" id="IPR013783">
    <property type="entry name" value="Ig-like_fold"/>
</dbReference>
<name>A0A0F9R1X8_9ZZZZ</name>
<dbReference type="EMBL" id="LAZR01004129">
    <property type="protein sequence ID" value="KKN11493.1"/>
    <property type="molecule type" value="Genomic_DNA"/>
</dbReference>
<feature type="non-terminal residue" evidence="1">
    <location>
        <position position="1"/>
    </location>
</feature>
<organism evidence="1">
    <name type="scientific">marine sediment metagenome</name>
    <dbReference type="NCBI Taxonomy" id="412755"/>
    <lineage>
        <taxon>unclassified sequences</taxon>
        <taxon>metagenomes</taxon>
        <taxon>ecological metagenomes</taxon>
    </lineage>
</organism>
<reference evidence="1" key="1">
    <citation type="journal article" date="2015" name="Nature">
        <title>Complex archaea that bridge the gap between prokaryotes and eukaryotes.</title>
        <authorList>
            <person name="Spang A."/>
            <person name="Saw J.H."/>
            <person name="Jorgensen S.L."/>
            <person name="Zaremba-Niedzwiedzka K."/>
            <person name="Martijn J."/>
            <person name="Lind A.E."/>
            <person name="van Eijk R."/>
            <person name="Schleper C."/>
            <person name="Guy L."/>
            <person name="Ettema T.J."/>
        </authorList>
    </citation>
    <scope>NUCLEOTIDE SEQUENCE</scope>
</reference>
<dbReference type="AlphaFoldDB" id="A0A0F9R1X8"/>